<protein>
    <submittedName>
        <fullName evidence="1">Uncharacterized protein</fullName>
    </submittedName>
</protein>
<feature type="non-terminal residue" evidence="1">
    <location>
        <position position="1"/>
    </location>
</feature>
<dbReference type="AlphaFoldDB" id="A0A392LYR5"/>
<gene>
    <name evidence="1" type="ORF">A2U01_0000871</name>
</gene>
<dbReference type="EMBL" id="LXQA010000696">
    <property type="protein sequence ID" value="MCH80109.1"/>
    <property type="molecule type" value="Genomic_DNA"/>
</dbReference>
<name>A0A392LYR5_9FABA</name>
<comment type="caution">
    <text evidence="1">The sequence shown here is derived from an EMBL/GenBank/DDBJ whole genome shotgun (WGS) entry which is preliminary data.</text>
</comment>
<accession>A0A392LYR5</accession>
<sequence>TEKNGKFERTIQWFPFFRLFEEFRDAIDKGLSKFSKFVQLQAKSLQSKDCDTPEMSNVGFPISTVNFSEPGAAREIAYS</sequence>
<evidence type="ECO:0000313" key="2">
    <source>
        <dbReference type="Proteomes" id="UP000265520"/>
    </source>
</evidence>
<dbReference type="Proteomes" id="UP000265520">
    <property type="component" value="Unassembled WGS sequence"/>
</dbReference>
<evidence type="ECO:0000313" key="1">
    <source>
        <dbReference type="EMBL" id="MCH80109.1"/>
    </source>
</evidence>
<keyword evidence="2" id="KW-1185">Reference proteome</keyword>
<organism evidence="1 2">
    <name type="scientific">Trifolium medium</name>
    <dbReference type="NCBI Taxonomy" id="97028"/>
    <lineage>
        <taxon>Eukaryota</taxon>
        <taxon>Viridiplantae</taxon>
        <taxon>Streptophyta</taxon>
        <taxon>Embryophyta</taxon>
        <taxon>Tracheophyta</taxon>
        <taxon>Spermatophyta</taxon>
        <taxon>Magnoliopsida</taxon>
        <taxon>eudicotyledons</taxon>
        <taxon>Gunneridae</taxon>
        <taxon>Pentapetalae</taxon>
        <taxon>rosids</taxon>
        <taxon>fabids</taxon>
        <taxon>Fabales</taxon>
        <taxon>Fabaceae</taxon>
        <taxon>Papilionoideae</taxon>
        <taxon>50 kb inversion clade</taxon>
        <taxon>NPAAA clade</taxon>
        <taxon>Hologalegina</taxon>
        <taxon>IRL clade</taxon>
        <taxon>Trifolieae</taxon>
        <taxon>Trifolium</taxon>
    </lineage>
</organism>
<proteinExistence type="predicted"/>
<reference evidence="1 2" key="1">
    <citation type="journal article" date="2018" name="Front. Plant Sci.">
        <title>Red Clover (Trifolium pratense) and Zigzag Clover (T. medium) - A Picture of Genomic Similarities and Differences.</title>
        <authorList>
            <person name="Dluhosova J."/>
            <person name="Istvanek J."/>
            <person name="Nedelnik J."/>
            <person name="Repkova J."/>
        </authorList>
    </citation>
    <scope>NUCLEOTIDE SEQUENCE [LARGE SCALE GENOMIC DNA]</scope>
    <source>
        <strain evidence="2">cv. 10/8</strain>
        <tissue evidence="1">Leaf</tissue>
    </source>
</reference>